<protein>
    <submittedName>
        <fullName evidence="1">Uncharacterized protein</fullName>
    </submittedName>
</protein>
<dbReference type="EMBL" id="CM047583">
    <property type="protein sequence ID" value="KAI9912445.1"/>
    <property type="molecule type" value="Genomic_DNA"/>
</dbReference>
<sequence>MGCTFRKAASFEAIPDNYNSVGTFMKKNSLLQLASYEESFFVIDKLKVIEKALGDFVVKLLHECPWSIPYTNHDNRYQKHKNKN</sequence>
<proteinExistence type="predicted"/>
<evidence type="ECO:0000313" key="2">
    <source>
        <dbReference type="Proteomes" id="UP001163321"/>
    </source>
</evidence>
<name>A0ACC0W0X1_9STRA</name>
<dbReference type="Proteomes" id="UP001163321">
    <property type="component" value="Chromosome 4"/>
</dbReference>
<comment type="caution">
    <text evidence="1">The sequence shown here is derived from an EMBL/GenBank/DDBJ whole genome shotgun (WGS) entry which is preliminary data.</text>
</comment>
<keyword evidence="2" id="KW-1185">Reference proteome</keyword>
<gene>
    <name evidence="1" type="ORF">PsorP6_006533</name>
</gene>
<reference evidence="1 2" key="1">
    <citation type="journal article" date="2022" name="bioRxiv">
        <title>The genome of the oomycete Peronosclerospora sorghi, a cosmopolitan pathogen of maize and sorghum, is inflated with dispersed pseudogenes.</title>
        <authorList>
            <person name="Fletcher K."/>
            <person name="Martin F."/>
            <person name="Isakeit T."/>
            <person name="Cavanaugh K."/>
            <person name="Magill C."/>
            <person name="Michelmore R."/>
        </authorList>
    </citation>
    <scope>NUCLEOTIDE SEQUENCE [LARGE SCALE GENOMIC DNA]</scope>
    <source>
        <strain evidence="1">P6</strain>
    </source>
</reference>
<accession>A0ACC0W0X1</accession>
<organism evidence="1 2">
    <name type="scientific">Peronosclerospora sorghi</name>
    <dbReference type="NCBI Taxonomy" id="230839"/>
    <lineage>
        <taxon>Eukaryota</taxon>
        <taxon>Sar</taxon>
        <taxon>Stramenopiles</taxon>
        <taxon>Oomycota</taxon>
        <taxon>Peronosporomycetes</taxon>
        <taxon>Peronosporales</taxon>
        <taxon>Peronosporaceae</taxon>
        <taxon>Peronosclerospora</taxon>
    </lineage>
</organism>
<evidence type="ECO:0000313" key="1">
    <source>
        <dbReference type="EMBL" id="KAI9912445.1"/>
    </source>
</evidence>